<protein>
    <submittedName>
        <fullName evidence="2">Uncharacterized protein</fullName>
    </submittedName>
</protein>
<proteinExistence type="predicted"/>
<dbReference type="EMBL" id="CAJVCH010362097">
    <property type="protein sequence ID" value="CAG7816141.1"/>
    <property type="molecule type" value="Genomic_DNA"/>
</dbReference>
<name>A0A8J2KMF6_9HEXA</name>
<accession>A0A8J2KMF6</accession>
<evidence type="ECO:0000313" key="3">
    <source>
        <dbReference type="Proteomes" id="UP000708208"/>
    </source>
</evidence>
<gene>
    <name evidence="2" type="ORF">AFUS01_LOCUS26774</name>
</gene>
<evidence type="ECO:0000313" key="2">
    <source>
        <dbReference type="EMBL" id="CAG7816141.1"/>
    </source>
</evidence>
<feature type="chain" id="PRO_5035170713" evidence="1">
    <location>
        <begin position="21"/>
        <end position="251"/>
    </location>
</feature>
<dbReference type="Proteomes" id="UP000708208">
    <property type="component" value="Unassembled WGS sequence"/>
</dbReference>
<comment type="caution">
    <text evidence="2">The sequence shown here is derived from an EMBL/GenBank/DDBJ whole genome shotgun (WGS) entry which is preliminary data.</text>
</comment>
<reference evidence="2" key="1">
    <citation type="submission" date="2021-06" db="EMBL/GenBank/DDBJ databases">
        <authorList>
            <person name="Hodson N. C."/>
            <person name="Mongue J. A."/>
            <person name="Jaron S. K."/>
        </authorList>
    </citation>
    <scope>NUCLEOTIDE SEQUENCE</scope>
</reference>
<feature type="signal peptide" evidence="1">
    <location>
        <begin position="1"/>
        <end position="20"/>
    </location>
</feature>
<evidence type="ECO:0000256" key="1">
    <source>
        <dbReference type="SAM" id="SignalP"/>
    </source>
</evidence>
<keyword evidence="3" id="KW-1185">Reference proteome</keyword>
<dbReference type="AlphaFoldDB" id="A0A8J2KMF6"/>
<feature type="non-terminal residue" evidence="2">
    <location>
        <position position="251"/>
    </location>
</feature>
<keyword evidence="1" id="KW-0732">Signal</keyword>
<sequence length="251" mass="29982">MPYKLILLPILILIPKITSPTLINFLTKSDCLIYLTFSEEMNTWHHRLLMAQQPLNVQDFFGYLPYLQSDLQIPFIIHQQSSCFQKLHGQRVAFYENLIPVDKEGYCIVFLIFQRRIEQIKSVIQTYSTFSADKAWYIVFSRVEFPREDPEWSKYRHHENTNIFTALRKFKAVVLFAVKELKIWNSFGKKEANEGVFMFDYFLLCYFCSFYDKLQPILKENLTFEYIARRFAEVNQNQGHNHLAVVDRSYH</sequence>
<organism evidence="2 3">
    <name type="scientific">Allacma fusca</name>
    <dbReference type="NCBI Taxonomy" id="39272"/>
    <lineage>
        <taxon>Eukaryota</taxon>
        <taxon>Metazoa</taxon>
        <taxon>Ecdysozoa</taxon>
        <taxon>Arthropoda</taxon>
        <taxon>Hexapoda</taxon>
        <taxon>Collembola</taxon>
        <taxon>Symphypleona</taxon>
        <taxon>Sminthuridae</taxon>
        <taxon>Allacma</taxon>
    </lineage>
</organism>